<protein>
    <submittedName>
        <fullName evidence="1">Uncharacterized protein</fullName>
    </submittedName>
</protein>
<sequence length="144" mass="16928">LRELTGFFFHFDNTLTIYEFRQFDNNVFLSAERFASIEYKLVKGKIAKALPFVTRGRYGHIQGPREDDPYNLTDIFSGNEIIIETRGQHSLPDTVKKRDQVYFKITDVDEEEKQILLKKLLALSYKSKLTEFWVETRGNIQISK</sequence>
<accession>A0A3R5WCB3</accession>
<reference evidence="1 2" key="1">
    <citation type="journal article" date="2016" name="PLoS ONE">
        <title>A First Insight into the Genome of the Filter-Feeder Mussel Mytilus galloprovincialis.</title>
        <authorList>
            <person name="Murgarella M."/>
            <person name="Puiu D."/>
            <person name="Novoa B."/>
            <person name="Figueras A."/>
            <person name="Posada D."/>
            <person name="Canchaya C."/>
        </authorList>
    </citation>
    <scope>NUCLEOTIDE SEQUENCE [LARGE SCALE GENOMIC DNA]</scope>
    <source>
        <tissue evidence="1">Muscle</tissue>
    </source>
</reference>
<evidence type="ECO:0000313" key="1">
    <source>
        <dbReference type="EMBL" id="OPL20428.1"/>
    </source>
</evidence>
<dbReference type="Proteomes" id="UP000266721">
    <property type="component" value="Unassembled WGS sequence"/>
</dbReference>
<dbReference type="EMBL" id="KV608460">
    <property type="protein sequence ID" value="OPL20428.1"/>
    <property type="molecule type" value="Genomic_DNA"/>
</dbReference>
<organism evidence="1 2">
    <name type="scientific">Mytilus galloprovincialis</name>
    <name type="common">Mediterranean mussel</name>
    <dbReference type="NCBI Taxonomy" id="29158"/>
    <lineage>
        <taxon>Eukaryota</taxon>
        <taxon>Metazoa</taxon>
        <taxon>Spiralia</taxon>
        <taxon>Lophotrochozoa</taxon>
        <taxon>Mollusca</taxon>
        <taxon>Bivalvia</taxon>
        <taxon>Autobranchia</taxon>
        <taxon>Pteriomorphia</taxon>
        <taxon>Mytilida</taxon>
        <taxon>Mytiloidea</taxon>
        <taxon>Mytilidae</taxon>
        <taxon>Mytilinae</taxon>
        <taxon>Mytilus</taxon>
    </lineage>
</organism>
<name>A0A3R5WCB3_MYTGA</name>
<evidence type="ECO:0000313" key="2">
    <source>
        <dbReference type="Proteomes" id="UP000266721"/>
    </source>
</evidence>
<keyword evidence="2" id="KW-1185">Reference proteome</keyword>
<dbReference type="AlphaFoldDB" id="A0A3R5WCB3"/>
<proteinExistence type="predicted"/>
<feature type="non-terminal residue" evidence="1">
    <location>
        <position position="144"/>
    </location>
</feature>
<feature type="non-terminal residue" evidence="1">
    <location>
        <position position="1"/>
    </location>
</feature>
<gene>
    <name evidence="1" type="ORF">AM593_06155</name>
</gene>